<dbReference type="AlphaFoldDB" id="A0A0M3J9S8"/>
<gene>
    <name evidence="2" type="ORF">ASIM_LOCUS4160</name>
</gene>
<dbReference type="WBParaSite" id="ASIM_0000434701-mRNA-1">
    <property type="protein sequence ID" value="ASIM_0000434701-mRNA-1"/>
    <property type="gene ID" value="ASIM_0000434701"/>
</dbReference>
<evidence type="ECO:0000313" key="4">
    <source>
        <dbReference type="WBParaSite" id="ASIM_0000434701-mRNA-1"/>
    </source>
</evidence>
<evidence type="ECO:0000256" key="1">
    <source>
        <dbReference type="SAM" id="MobiDB-lite"/>
    </source>
</evidence>
<feature type="region of interest" description="Disordered" evidence="1">
    <location>
        <begin position="41"/>
        <end position="77"/>
    </location>
</feature>
<organism evidence="4">
    <name type="scientific">Anisakis simplex</name>
    <name type="common">Herring worm</name>
    <dbReference type="NCBI Taxonomy" id="6269"/>
    <lineage>
        <taxon>Eukaryota</taxon>
        <taxon>Metazoa</taxon>
        <taxon>Ecdysozoa</taxon>
        <taxon>Nematoda</taxon>
        <taxon>Chromadorea</taxon>
        <taxon>Rhabditida</taxon>
        <taxon>Spirurina</taxon>
        <taxon>Ascaridomorpha</taxon>
        <taxon>Ascaridoidea</taxon>
        <taxon>Anisakidae</taxon>
        <taxon>Anisakis</taxon>
        <taxon>Anisakis simplex complex</taxon>
    </lineage>
</organism>
<feature type="compositionally biased region" description="Basic and acidic residues" evidence="1">
    <location>
        <begin position="46"/>
        <end position="57"/>
    </location>
</feature>
<feature type="compositionally biased region" description="Low complexity" evidence="1">
    <location>
        <begin position="67"/>
        <end position="77"/>
    </location>
</feature>
<reference evidence="2 3" key="2">
    <citation type="submission" date="2018-11" db="EMBL/GenBank/DDBJ databases">
        <authorList>
            <consortium name="Pathogen Informatics"/>
        </authorList>
    </citation>
    <scope>NUCLEOTIDE SEQUENCE [LARGE SCALE GENOMIC DNA]</scope>
</reference>
<proteinExistence type="predicted"/>
<protein>
    <submittedName>
        <fullName evidence="4">Secreted protein</fullName>
    </submittedName>
</protein>
<reference evidence="4" key="1">
    <citation type="submission" date="2017-02" db="UniProtKB">
        <authorList>
            <consortium name="WormBaseParasite"/>
        </authorList>
    </citation>
    <scope>IDENTIFICATION</scope>
</reference>
<evidence type="ECO:0000313" key="3">
    <source>
        <dbReference type="Proteomes" id="UP000267096"/>
    </source>
</evidence>
<accession>A0A0M3J9S8</accession>
<dbReference type="Proteomes" id="UP000267096">
    <property type="component" value="Unassembled WGS sequence"/>
</dbReference>
<evidence type="ECO:0000313" key="2">
    <source>
        <dbReference type="EMBL" id="VDK23248.1"/>
    </source>
</evidence>
<name>A0A0M3J9S8_ANISI</name>
<sequence>MVREKRCCARRYNLNVGVFSAALIHRSKSTDCIMARGLRRSARQRRSAENLCRRTDNGNDIGDNDSDNGQRQQQQQQ</sequence>
<dbReference type="EMBL" id="UYRR01007047">
    <property type="protein sequence ID" value="VDK23248.1"/>
    <property type="molecule type" value="Genomic_DNA"/>
</dbReference>
<keyword evidence="3" id="KW-1185">Reference proteome</keyword>